<evidence type="ECO:0000256" key="5">
    <source>
        <dbReference type="HAMAP-Rule" id="MF_00362"/>
    </source>
</evidence>
<dbReference type="RefSeq" id="WP_111729119.1">
    <property type="nucleotide sequence ID" value="NZ_QHKO01000002.1"/>
</dbReference>
<reference evidence="6 7" key="1">
    <citation type="submission" date="2018-05" db="EMBL/GenBank/DDBJ databases">
        <title>Lujinxingia marina gen. nov. sp. nov., a new facultative anaerobic member of the class Deltaproteobacteria, and proposal of Lujinxingaceae fam. nov.</title>
        <authorList>
            <person name="Li C.-M."/>
        </authorList>
    </citation>
    <scope>NUCLEOTIDE SEQUENCE [LARGE SCALE GENOMIC DNA]</scope>
    <source>
        <strain evidence="6 7">B210</strain>
    </source>
</reference>
<dbReference type="GO" id="GO:0005840">
    <property type="term" value="C:ribosome"/>
    <property type="evidence" value="ECO:0007669"/>
    <property type="project" value="UniProtKB-KW"/>
</dbReference>
<dbReference type="HAMAP" id="MF_00362">
    <property type="entry name" value="Ribosomal_uL10"/>
    <property type="match status" value="1"/>
</dbReference>
<dbReference type="Gene3D" id="6.10.250.290">
    <property type="match status" value="1"/>
</dbReference>
<evidence type="ECO:0000313" key="7">
    <source>
        <dbReference type="Proteomes" id="UP000249169"/>
    </source>
</evidence>
<dbReference type="GO" id="GO:0006412">
    <property type="term" value="P:translation"/>
    <property type="evidence" value="ECO:0007669"/>
    <property type="project" value="UniProtKB-UniRule"/>
</dbReference>
<evidence type="ECO:0000256" key="3">
    <source>
        <dbReference type="ARBA" id="ARBA00023274"/>
    </source>
</evidence>
<keyword evidence="5" id="KW-0699">rRNA-binding</keyword>
<gene>
    <name evidence="5" type="primary">rplJ</name>
    <name evidence="6" type="ORF">DL240_06855</name>
</gene>
<keyword evidence="3 5" id="KW-0687">Ribonucleoprotein</keyword>
<comment type="subunit">
    <text evidence="5">Part of the ribosomal stalk of the 50S ribosomal subunit. The N-terminus interacts with L11 and the large rRNA to form the base of the stalk. The C-terminus forms an elongated spine to which L12 dimers bind in a sequential fashion forming a multimeric L10(L12)X complex.</text>
</comment>
<dbReference type="InterPro" id="IPR043141">
    <property type="entry name" value="Ribosomal_uL10-like_sf"/>
</dbReference>
<dbReference type="InterPro" id="IPR001790">
    <property type="entry name" value="Ribosomal_uL10"/>
</dbReference>
<dbReference type="GO" id="GO:0070180">
    <property type="term" value="F:large ribosomal subunit rRNA binding"/>
    <property type="evidence" value="ECO:0007669"/>
    <property type="project" value="UniProtKB-UniRule"/>
</dbReference>
<evidence type="ECO:0000313" key="6">
    <source>
        <dbReference type="EMBL" id="RAL23862.1"/>
    </source>
</evidence>
<dbReference type="AlphaFoldDB" id="A0A328C9P1"/>
<keyword evidence="2 5" id="KW-0689">Ribosomal protein</keyword>
<name>A0A328C9P1_9DELT</name>
<sequence>MNRAEKEQEVASIRSGLEQAKSVILASHVGMDVNTVNELRSKFRAEGVQYRVVKNTLAKLAIAGTDMEVISDLFKGPVAIAYSEEDAVSPARVIKDFAKDHNAYEVRGGYLDGQALDVDGVKRLADMPTKDELRAKVLSLFTAVPTKFVRTLNAAPTSFLQVLTARKQDIA</sequence>
<keyword evidence="5" id="KW-0694">RNA-binding</keyword>
<keyword evidence="7" id="KW-1185">Reference proteome</keyword>
<accession>A0A328C9P1</accession>
<dbReference type="NCBIfam" id="NF000955">
    <property type="entry name" value="PRK00099.1-1"/>
    <property type="match status" value="1"/>
</dbReference>
<comment type="similarity">
    <text evidence="1 5">Belongs to the universal ribosomal protein uL10 family.</text>
</comment>
<comment type="function">
    <text evidence="5">Forms part of the ribosomal stalk, playing a central role in the interaction of the ribosome with GTP-bound translation factors.</text>
</comment>
<dbReference type="CDD" id="cd05797">
    <property type="entry name" value="Ribosomal_L10"/>
    <property type="match status" value="1"/>
</dbReference>
<evidence type="ECO:0000256" key="1">
    <source>
        <dbReference type="ARBA" id="ARBA00008889"/>
    </source>
</evidence>
<dbReference type="GO" id="GO:1990904">
    <property type="term" value="C:ribonucleoprotein complex"/>
    <property type="evidence" value="ECO:0007669"/>
    <property type="project" value="UniProtKB-KW"/>
</dbReference>
<evidence type="ECO:0000256" key="2">
    <source>
        <dbReference type="ARBA" id="ARBA00022980"/>
    </source>
</evidence>
<dbReference type="SUPFAM" id="SSF160369">
    <property type="entry name" value="Ribosomal protein L10-like"/>
    <property type="match status" value="1"/>
</dbReference>
<evidence type="ECO:0000256" key="4">
    <source>
        <dbReference type="ARBA" id="ARBA00035202"/>
    </source>
</evidence>
<dbReference type="InterPro" id="IPR022973">
    <property type="entry name" value="Ribosomal_uL10_bac"/>
</dbReference>
<dbReference type="Gene3D" id="3.30.70.1730">
    <property type="match status" value="1"/>
</dbReference>
<proteinExistence type="inferred from homology"/>
<dbReference type="Proteomes" id="UP000249169">
    <property type="component" value="Unassembled WGS sequence"/>
</dbReference>
<dbReference type="OrthoDB" id="3186107at2"/>
<organism evidence="6 7">
    <name type="scientific">Lujinxingia litoralis</name>
    <dbReference type="NCBI Taxonomy" id="2211119"/>
    <lineage>
        <taxon>Bacteria</taxon>
        <taxon>Deltaproteobacteria</taxon>
        <taxon>Bradymonadales</taxon>
        <taxon>Lujinxingiaceae</taxon>
        <taxon>Lujinxingia</taxon>
    </lineage>
</organism>
<dbReference type="PANTHER" id="PTHR11560">
    <property type="entry name" value="39S RIBOSOMAL PROTEIN L10, MITOCHONDRIAL"/>
    <property type="match status" value="1"/>
</dbReference>
<protein>
    <recommendedName>
        <fullName evidence="4 5">Large ribosomal subunit protein uL10</fullName>
    </recommendedName>
</protein>
<dbReference type="EMBL" id="QHKO01000002">
    <property type="protein sequence ID" value="RAL23862.1"/>
    <property type="molecule type" value="Genomic_DNA"/>
</dbReference>
<comment type="caution">
    <text evidence="6">The sequence shown here is derived from an EMBL/GenBank/DDBJ whole genome shotgun (WGS) entry which is preliminary data.</text>
</comment>
<dbReference type="Pfam" id="PF00466">
    <property type="entry name" value="Ribosomal_L10"/>
    <property type="match status" value="1"/>
</dbReference>
<dbReference type="InterPro" id="IPR047865">
    <property type="entry name" value="Ribosomal_uL10_bac_type"/>
</dbReference>